<organism evidence="1 2">
    <name type="scientific">Spiromyces aspiralis</name>
    <dbReference type="NCBI Taxonomy" id="68401"/>
    <lineage>
        <taxon>Eukaryota</taxon>
        <taxon>Fungi</taxon>
        <taxon>Fungi incertae sedis</taxon>
        <taxon>Zoopagomycota</taxon>
        <taxon>Kickxellomycotina</taxon>
        <taxon>Kickxellomycetes</taxon>
        <taxon>Kickxellales</taxon>
        <taxon>Kickxellaceae</taxon>
        <taxon>Spiromyces</taxon>
    </lineage>
</organism>
<keyword evidence="2" id="KW-1185">Reference proteome</keyword>
<comment type="caution">
    <text evidence="1">The sequence shown here is derived from an EMBL/GenBank/DDBJ whole genome shotgun (WGS) entry which is preliminary data.</text>
</comment>
<evidence type="ECO:0000313" key="2">
    <source>
        <dbReference type="Proteomes" id="UP001145114"/>
    </source>
</evidence>
<dbReference type="Proteomes" id="UP001145114">
    <property type="component" value="Unassembled WGS sequence"/>
</dbReference>
<dbReference type="EMBL" id="JAMZIH010000509">
    <property type="protein sequence ID" value="KAJ1679236.1"/>
    <property type="molecule type" value="Genomic_DNA"/>
</dbReference>
<reference evidence="1" key="1">
    <citation type="submission" date="2022-06" db="EMBL/GenBank/DDBJ databases">
        <title>Phylogenomic reconstructions and comparative analyses of Kickxellomycotina fungi.</title>
        <authorList>
            <person name="Reynolds N.K."/>
            <person name="Stajich J.E."/>
            <person name="Barry K."/>
            <person name="Grigoriev I.V."/>
            <person name="Crous P."/>
            <person name="Smith M.E."/>
        </authorList>
    </citation>
    <scope>NUCLEOTIDE SEQUENCE</scope>
    <source>
        <strain evidence="1">RSA 2271</strain>
    </source>
</reference>
<evidence type="ECO:0000313" key="1">
    <source>
        <dbReference type="EMBL" id="KAJ1679236.1"/>
    </source>
</evidence>
<proteinExistence type="predicted"/>
<feature type="non-terminal residue" evidence="1">
    <location>
        <position position="637"/>
    </location>
</feature>
<sequence>MHSTSLDSRVLVVGLFAPYTVTFDDNLSSDLSASPPSATSSSSPTSLPSIVPTGTSILHSRAFLQGRRSSVHRSAVHPLDRDSQKHSLRRSSYSRRSIESFELQSRAVNNGETSHVQPINPRRNPAIHVVSLEPHNEREETNSAGNGNDVRAMHPPQRRSGPVPRDHAIGNGSSGIDSMDASAQLAHRLDRAAGINTPPPTSLNYSRQETLDQLPRQARCSGGDPIIAPPNQHRRSPPFTSSFGSTWGKMYGTEKSGPFVVEQLNISNIGLFNAVNSSLDIISERIWVGTPGVPTETWSSERRAEISATLLDEFETVPIYVNNLDLERHYNLFCKQLLWPLFHYIPPEMPKWHGWERCAYEAAVAVSQQFADQIAKFYRPGDVIWVNDYHLMLLPQMLRQRLPSAKIGFFMHIPFPSSEILRCLHVRKQLLNGILAADVIGFQTFSYSRHFIQTCQRVLGLEGLPGGLIAGDRTVTVGQFPIGLDPLTLAQKRDSPEVRELIRFLESKYRGKKLIVGRDKLDYVKGVRQKLLAFEMFLDKFPEHRENTIMIQVALTTAEHNETQVAVIDVVSRINAKYGSIQHQPVVFLHQDIQYSHYLALLSVADALLVTSLRDGMNLTSHEYVLCQNHKHSPLIM</sequence>
<accession>A0ACC1HSF7</accession>
<protein>
    <submittedName>
        <fullName evidence="1">Trehalose-6-P synthase/phosphatase complex subunit</fullName>
    </submittedName>
</protein>
<name>A0ACC1HSF7_9FUNG</name>
<gene>
    <name evidence="1" type="primary">TPS3_1</name>
    <name evidence="1" type="ORF">EV182_002460</name>
</gene>